<sequence length="1426" mass="166008">MNINAETNQQSTTAVTNEEPVGIYEYKTDECNFCETIYEPDTIRFQCTTCKDYNCCPECYLSQVSYKRHKHSHKFYARSDFDFVIWPDGFTLHDDLTLLEAIEALGFGNWERVKTYMMRPESEPIELLIRHYFYVYGTDGLLSQIHAQQQEHPTPTPPIQPLNLTPIRFSNITDPALDDAISSYFMQTNSNPQPFIKQTLTNTRFPTAKTQPDFKIYNELPKETGEGQGQIFNKNFWARRLETGFEQVNKAEYAIMNLKVEHGLETKEEMNMKIQVLQAYAHRLVQRERGKKYSFQMSMHRKDGKIDEIVQQIDQVGEWNEQGEKYKQKPDIKFEDHKINKESTYTEIDTTPANSTTDYYLYDYVNKFENEHPYLIRAFSTRKACRKYIYQLVSERWLRLQIFYTQIARILGYKKFDDSVQGEMIEFLKNPRLQKDIFQLAFPPGVIQFSQYEKQTFRVQEQVLLKFNQLVQNETKAKDKPIFQQLKELSAKYTPQEIWNHISSQRLEISSVSDLLVILTFSKERNCICEYINELQLKSKKFNDEILTKLEHKCLYCHKDKSAIHDPRCLYAQLSYSQLNQLEAIQDLKFNLMTQQMLNSNQENILSHFLGHNSENYGFQKRTIDQVMWLLNNTDNIQQQQALLNQSASNAMPLLLLISHMIQLLCAGISFGLSYREALQLHRSGKQVSISLNNISMDSSLIQAVIKEYLKVDCSAQVASWLYNLSSVLFSGNSDVVNQIEAQALTTFQSVQNLFQQTGFDPDKIEFSNYTEYSQIFQCYSPLQQKYFDLSSNNRQFIKPISMAATTSALFKRFCFNNSSSFLELLYASAAAAGYGAKMNQVIYSDLVQRSWATRASDFVSYSLSSDLLRQIFAQLKTQNGELSCASHQFQPVQLLTIGSASPVLLPLRIANIKQRPAILFLNNQKIDKFLRKKTVQAPKEDFFTTNVLSSVQFDKIMELLTVFTSAFEQPFKQLLVLNQKNQNWTENCQIAFNRLEQSLSQFNQQLQKYVINKQLIGGSYLMQKEISKNPLDYLFGPQIKPMDADTRNLQLLKTNFNKARLRQSKQIEKLLLKDSPKEPKENKGRPKDDQASSGFIAKFLTRGEIGLCIISGTEISTYINAKLIYISCGYISNQVVAALEYRPGLAEAMAYLTRQQSGLDTYPQIQKMGPKDHWNWIDSTAHNVFSKKIIPQQEIKDPKIQTAKVSITFSYMHRPVHYASEFQVQKQEFESFKIEQKPVDTGLLVHAAEIKDKATADLAYEKLKLQVWNSSLFQEYRKFRSGTNVQYDAGRMRYYPIQQNQHVQKSSTTCQTTKSYWWSIKQKVIEERNRIEEEQNKIRRQEKTQKMEEKQRLHEIQKSFLIEKFNQQQQVQVQKASEEVKKRGRKPKPKEEIIDISMLPVPEYNFPRIGINGRYEGVFSQVKKE</sequence>
<evidence type="ECO:0000313" key="3">
    <source>
        <dbReference type="EMBL" id="CAL6041401.1"/>
    </source>
</evidence>
<dbReference type="EMBL" id="CATOUU010000716">
    <property type="protein sequence ID" value="CAI9943502.1"/>
    <property type="molecule type" value="Genomic_DNA"/>
</dbReference>
<proteinExistence type="predicted"/>
<dbReference type="EMBL" id="CAXDID020000150">
    <property type="protein sequence ID" value="CAL6041401.1"/>
    <property type="molecule type" value="Genomic_DNA"/>
</dbReference>
<evidence type="ECO:0000256" key="1">
    <source>
        <dbReference type="SAM" id="Coils"/>
    </source>
</evidence>
<dbReference type="Proteomes" id="UP001642409">
    <property type="component" value="Unassembled WGS sequence"/>
</dbReference>
<dbReference type="SUPFAM" id="SSF57850">
    <property type="entry name" value="RING/U-box"/>
    <property type="match status" value="1"/>
</dbReference>
<organism evidence="2">
    <name type="scientific">Hexamita inflata</name>
    <dbReference type="NCBI Taxonomy" id="28002"/>
    <lineage>
        <taxon>Eukaryota</taxon>
        <taxon>Metamonada</taxon>
        <taxon>Diplomonadida</taxon>
        <taxon>Hexamitidae</taxon>
        <taxon>Hexamitinae</taxon>
        <taxon>Hexamita</taxon>
    </lineage>
</organism>
<reference evidence="2" key="1">
    <citation type="submission" date="2023-06" db="EMBL/GenBank/DDBJ databases">
        <authorList>
            <person name="Kurt Z."/>
        </authorList>
    </citation>
    <scope>NUCLEOTIDE SEQUENCE</scope>
</reference>
<evidence type="ECO:0000313" key="4">
    <source>
        <dbReference type="Proteomes" id="UP001642409"/>
    </source>
</evidence>
<dbReference type="PANTHER" id="PTHR12374:SF28">
    <property type="entry name" value="MYB-LIKE PROTEIN J"/>
    <property type="match status" value="1"/>
</dbReference>
<gene>
    <name evidence="2" type="ORF">HINF_LOCUS31147</name>
    <name evidence="3" type="ORF">HINF_LOCUS39054</name>
</gene>
<accession>A0AA86PZ13</accession>
<protein>
    <submittedName>
        <fullName evidence="2">Uncharacterized protein</fullName>
    </submittedName>
</protein>
<comment type="caution">
    <text evidence="2">The sequence shown here is derived from an EMBL/GenBank/DDBJ whole genome shotgun (WGS) entry which is preliminary data.</text>
</comment>
<name>A0AA86PZ13_9EUKA</name>
<keyword evidence="1" id="KW-0175">Coiled coil</keyword>
<dbReference type="PANTHER" id="PTHR12374">
    <property type="entry name" value="TRANSCRIPTIONAL ADAPTOR 2 ADA2 -RELATED"/>
    <property type="match status" value="1"/>
</dbReference>
<evidence type="ECO:0000313" key="2">
    <source>
        <dbReference type="EMBL" id="CAI9943502.1"/>
    </source>
</evidence>
<reference evidence="3 4" key="2">
    <citation type="submission" date="2024-07" db="EMBL/GenBank/DDBJ databases">
        <authorList>
            <person name="Akdeniz Z."/>
        </authorList>
    </citation>
    <scope>NUCLEOTIDE SEQUENCE [LARGE SCALE GENOMIC DNA]</scope>
</reference>
<feature type="coiled-coil region" evidence="1">
    <location>
        <begin position="1322"/>
        <end position="1352"/>
    </location>
</feature>
<keyword evidence="4" id="KW-1185">Reference proteome</keyword>